<accession>A0A1H3Y3I9</accession>
<evidence type="ECO:0000259" key="4">
    <source>
        <dbReference type="PROSITE" id="PS50893"/>
    </source>
</evidence>
<dbReference type="InterPro" id="IPR051782">
    <property type="entry name" value="ABC_Transporter_VariousFunc"/>
</dbReference>
<dbReference type="InterPro" id="IPR003439">
    <property type="entry name" value="ABC_transporter-like_ATP-bd"/>
</dbReference>
<evidence type="ECO:0000256" key="3">
    <source>
        <dbReference type="ARBA" id="ARBA00022840"/>
    </source>
</evidence>
<proteinExistence type="predicted"/>
<dbReference type="AlphaFoldDB" id="A0A1H3Y3I9"/>
<dbReference type="PROSITE" id="PS50893">
    <property type="entry name" value="ABC_TRANSPORTER_2"/>
    <property type="match status" value="1"/>
</dbReference>
<name>A0A1H3Y3I9_XYLRU</name>
<evidence type="ECO:0000256" key="2">
    <source>
        <dbReference type="ARBA" id="ARBA00022741"/>
    </source>
</evidence>
<dbReference type="OrthoDB" id="9801987at2"/>
<keyword evidence="2" id="KW-0547">Nucleotide-binding</keyword>
<dbReference type="SMART" id="SM00382">
    <property type="entry name" value="AAA"/>
    <property type="match status" value="1"/>
</dbReference>
<dbReference type="Pfam" id="PF00005">
    <property type="entry name" value="ABC_tran"/>
    <property type="match status" value="1"/>
</dbReference>
<dbReference type="RefSeq" id="WP_074760082.1">
    <property type="nucleotide sequence ID" value="NZ_FNRF01000001.1"/>
</dbReference>
<dbReference type="SUPFAM" id="SSF52540">
    <property type="entry name" value="P-loop containing nucleoside triphosphate hydrolases"/>
    <property type="match status" value="1"/>
</dbReference>
<keyword evidence="1" id="KW-0813">Transport</keyword>
<evidence type="ECO:0000313" key="5">
    <source>
        <dbReference type="EMBL" id="SEA06100.1"/>
    </source>
</evidence>
<organism evidence="5 6">
    <name type="scientific">Xylanibacter ruminicola</name>
    <name type="common">Prevotella ruminicola</name>
    <dbReference type="NCBI Taxonomy" id="839"/>
    <lineage>
        <taxon>Bacteria</taxon>
        <taxon>Pseudomonadati</taxon>
        <taxon>Bacteroidota</taxon>
        <taxon>Bacteroidia</taxon>
        <taxon>Bacteroidales</taxon>
        <taxon>Prevotellaceae</taxon>
        <taxon>Xylanibacter</taxon>
    </lineage>
</organism>
<dbReference type="GO" id="GO:0005524">
    <property type="term" value="F:ATP binding"/>
    <property type="evidence" value="ECO:0007669"/>
    <property type="project" value="UniProtKB-KW"/>
</dbReference>
<gene>
    <name evidence="5" type="ORF">SAMN05216462_0491</name>
</gene>
<protein>
    <submittedName>
        <fullName evidence="5">ABC-2 type transport system ATP-binding protein</fullName>
    </submittedName>
</protein>
<keyword evidence="3 5" id="KW-0067">ATP-binding</keyword>
<sequence>MELIIKNLTKVYGDRTVLDIPQQTITSGEIIGLVGNNGAGKTTILRLMLDLIKADSGEVRSNGNAVNEDSQWKTYTGSYIDKRFLIPFYTPEEFFHFVAKLYNIKQKELNKRLEEYHQMMHDEILGTGKQIRHFSEGNQQKIGIIAAMIINPTVLILDEPFNYLDPSSQIVVAKLIKQINERLATTVIVSSHNLTYITDVATRILLLEKGKIIKDVPNKNGSALDELTGYFASM</sequence>
<dbReference type="InterPro" id="IPR027417">
    <property type="entry name" value="P-loop_NTPase"/>
</dbReference>
<dbReference type="InterPro" id="IPR003593">
    <property type="entry name" value="AAA+_ATPase"/>
</dbReference>
<dbReference type="PANTHER" id="PTHR42939">
    <property type="entry name" value="ABC TRANSPORTER ATP-BINDING PROTEIN ALBC-RELATED"/>
    <property type="match status" value="1"/>
</dbReference>
<dbReference type="Proteomes" id="UP000182257">
    <property type="component" value="Unassembled WGS sequence"/>
</dbReference>
<reference evidence="5 6" key="1">
    <citation type="submission" date="2016-10" db="EMBL/GenBank/DDBJ databases">
        <authorList>
            <person name="de Groot N.N."/>
        </authorList>
    </citation>
    <scope>NUCLEOTIDE SEQUENCE [LARGE SCALE GENOMIC DNA]</scope>
    <source>
        <strain evidence="5 6">D31d</strain>
    </source>
</reference>
<dbReference type="EMBL" id="FNRF01000001">
    <property type="protein sequence ID" value="SEA06100.1"/>
    <property type="molecule type" value="Genomic_DNA"/>
</dbReference>
<dbReference type="PANTHER" id="PTHR42939:SF1">
    <property type="entry name" value="ABC TRANSPORTER ATP-BINDING PROTEIN ALBC-RELATED"/>
    <property type="match status" value="1"/>
</dbReference>
<dbReference type="GO" id="GO:0016887">
    <property type="term" value="F:ATP hydrolysis activity"/>
    <property type="evidence" value="ECO:0007669"/>
    <property type="project" value="InterPro"/>
</dbReference>
<dbReference type="Gene3D" id="3.40.50.300">
    <property type="entry name" value="P-loop containing nucleotide triphosphate hydrolases"/>
    <property type="match status" value="1"/>
</dbReference>
<dbReference type="CDD" id="cd03230">
    <property type="entry name" value="ABC_DR_subfamily_A"/>
    <property type="match status" value="1"/>
</dbReference>
<feature type="domain" description="ABC transporter" evidence="4">
    <location>
        <begin position="3"/>
        <end position="234"/>
    </location>
</feature>
<evidence type="ECO:0000313" key="6">
    <source>
        <dbReference type="Proteomes" id="UP000182257"/>
    </source>
</evidence>
<evidence type="ECO:0000256" key="1">
    <source>
        <dbReference type="ARBA" id="ARBA00022448"/>
    </source>
</evidence>